<sequence length="529" mass="55929">MTEEKPTAPPDRADVVIIGAGHNGLVSAVLLARAGLDVVVLEAADVLGGATRTEHPFPRVPGLGQSTGSYLLGLMPPELLRTLDVDIPVLRRDPHYFLPTPGPPGSPYLLFGSDPAATRAQLERHFSARDVAADEALQVEIAALRADLAPAWLDEPASVEEIADRHIRPQLQSTFIDLVRGSVADYLSRFGFKSELLMSMYAVTDGLSGLNAGPDDPGTGHNFLVHNMCRLPGADGTWMIAEGGMGTVSRTFADAARAAGARLFTSSPVASVTVSNGAVRGVVLADGREVAARIVLGACDPYRLIDLVPDGALPAALTERMEAVRRPGTTLKINMALRGLPRFSCLPEGAPSPFGSTVHLLPGTTGESPMAALRAMWRDVQDGLLPAEPTIEWYLHTTVDPSLRDADGHHSAALFVQSVPYQPAGTTWDAALLGYVEQMLAICDRYAPGTSDLVVDTMPLSPQGIERHFGITGGHIHHVDNTVSFADRMPYSTGLDGLYAGSAGCHPAGSVIGAAGHNAARRILTDLSH</sequence>
<comment type="subunit">
    <text evidence="2">Interacts with COX5B; this interaction may contribute to localize PYROXD2 to the inner face of the inner mitochondrial membrane.</text>
</comment>
<dbReference type="Pfam" id="PF01593">
    <property type="entry name" value="Amino_oxidase"/>
    <property type="match status" value="1"/>
</dbReference>
<gene>
    <name evidence="5" type="ORF">Sya03_08560</name>
</gene>
<organism evidence="5 6">
    <name type="scientific">Spirilliplanes yamanashiensis</name>
    <dbReference type="NCBI Taxonomy" id="42233"/>
    <lineage>
        <taxon>Bacteria</taxon>
        <taxon>Bacillati</taxon>
        <taxon>Actinomycetota</taxon>
        <taxon>Actinomycetes</taxon>
        <taxon>Micromonosporales</taxon>
        <taxon>Micromonosporaceae</taxon>
        <taxon>Spirilliplanes</taxon>
    </lineage>
</organism>
<evidence type="ECO:0000256" key="1">
    <source>
        <dbReference type="ARBA" id="ARBA00037217"/>
    </source>
</evidence>
<accession>A0A8J3Y4U1</accession>
<comment type="function">
    <text evidence="1">Probable oxidoreductase that may play a role as regulator of mitochondrial function.</text>
</comment>
<dbReference type="InterPro" id="IPR002937">
    <property type="entry name" value="Amino_oxidase"/>
</dbReference>
<protein>
    <recommendedName>
        <fullName evidence="3">Pyridine nucleotide-disulfide oxidoreductase domain-containing protein 2</fullName>
    </recommendedName>
</protein>
<dbReference type="InterPro" id="IPR036188">
    <property type="entry name" value="FAD/NAD-bd_sf"/>
</dbReference>
<dbReference type="PANTHER" id="PTHR10668:SF103">
    <property type="entry name" value="PYRIDINE NUCLEOTIDE-DISULFIDE OXIDOREDUCTASE DOMAIN-CONTAINING PROTEIN 2"/>
    <property type="match status" value="1"/>
</dbReference>
<dbReference type="SUPFAM" id="SSF51905">
    <property type="entry name" value="FAD/NAD(P)-binding domain"/>
    <property type="match status" value="1"/>
</dbReference>
<evidence type="ECO:0000256" key="2">
    <source>
        <dbReference type="ARBA" id="ARBA00038825"/>
    </source>
</evidence>
<feature type="domain" description="Amine oxidase" evidence="4">
    <location>
        <begin position="24"/>
        <end position="316"/>
    </location>
</feature>
<dbReference type="AlphaFoldDB" id="A0A8J3Y4U1"/>
<evidence type="ECO:0000313" key="6">
    <source>
        <dbReference type="Proteomes" id="UP000652013"/>
    </source>
</evidence>
<keyword evidence="6" id="KW-1185">Reference proteome</keyword>
<dbReference type="Proteomes" id="UP000652013">
    <property type="component" value="Unassembled WGS sequence"/>
</dbReference>
<proteinExistence type="predicted"/>
<reference evidence="5" key="1">
    <citation type="submission" date="2021-01" db="EMBL/GenBank/DDBJ databases">
        <title>Whole genome shotgun sequence of Spirilliplanes yamanashiensis NBRC 15828.</title>
        <authorList>
            <person name="Komaki H."/>
            <person name="Tamura T."/>
        </authorList>
    </citation>
    <scope>NUCLEOTIDE SEQUENCE</scope>
    <source>
        <strain evidence="5">NBRC 15828</strain>
    </source>
</reference>
<dbReference type="RefSeq" id="WP_203936839.1">
    <property type="nucleotide sequence ID" value="NZ_BAAAGJ010000005.1"/>
</dbReference>
<evidence type="ECO:0000259" key="4">
    <source>
        <dbReference type="Pfam" id="PF01593"/>
    </source>
</evidence>
<evidence type="ECO:0000313" key="5">
    <source>
        <dbReference type="EMBL" id="GIJ01504.1"/>
    </source>
</evidence>
<dbReference type="EMBL" id="BOOY01000005">
    <property type="protein sequence ID" value="GIJ01504.1"/>
    <property type="molecule type" value="Genomic_DNA"/>
</dbReference>
<name>A0A8J3Y4U1_9ACTN</name>
<dbReference type="Gene3D" id="3.50.50.60">
    <property type="entry name" value="FAD/NAD(P)-binding domain"/>
    <property type="match status" value="2"/>
</dbReference>
<evidence type="ECO:0000256" key="3">
    <source>
        <dbReference type="ARBA" id="ARBA00040298"/>
    </source>
</evidence>
<comment type="caution">
    <text evidence="5">The sequence shown here is derived from an EMBL/GenBank/DDBJ whole genome shotgun (WGS) entry which is preliminary data.</text>
</comment>
<dbReference type="GO" id="GO:0016491">
    <property type="term" value="F:oxidoreductase activity"/>
    <property type="evidence" value="ECO:0007669"/>
    <property type="project" value="InterPro"/>
</dbReference>
<dbReference type="PANTHER" id="PTHR10668">
    <property type="entry name" value="PHYTOENE DEHYDROGENASE"/>
    <property type="match status" value="1"/>
</dbReference>